<dbReference type="AlphaFoldDB" id="A0A165QGN7"/>
<evidence type="ECO:0000313" key="2">
    <source>
        <dbReference type="EMBL" id="KZT69450.1"/>
    </source>
</evidence>
<sequence length="138" mass="14654">MKERRDERGDGVELDVDGCNGGTIRVIAGGNDGTTVEAGPGPVRPHKRRTISSPHQVLIGLNSWIATTVGSPYVLLAITGAVIAQRRPASAATPLGPRPADSVGRLAIPSLPLHARNAFRARRWAGGWSGRHLPSWRS</sequence>
<gene>
    <name evidence="2" type="ORF">DAEQUDRAFT_266396</name>
</gene>
<protein>
    <submittedName>
        <fullName evidence="2">Uncharacterized protein</fullName>
    </submittedName>
</protein>
<evidence type="ECO:0000256" key="1">
    <source>
        <dbReference type="SAM" id="MobiDB-lite"/>
    </source>
</evidence>
<reference evidence="2 3" key="1">
    <citation type="journal article" date="2016" name="Mol. Biol. Evol.">
        <title>Comparative Genomics of Early-Diverging Mushroom-Forming Fungi Provides Insights into the Origins of Lignocellulose Decay Capabilities.</title>
        <authorList>
            <person name="Nagy L.G."/>
            <person name="Riley R."/>
            <person name="Tritt A."/>
            <person name="Adam C."/>
            <person name="Daum C."/>
            <person name="Floudas D."/>
            <person name="Sun H."/>
            <person name="Yadav J.S."/>
            <person name="Pangilinan J."/>
            <person name="Larsson K.H."/>
            <person name="Matsuura K."/>
            <person name="Barry K."/>
            <person name="Labutti K."/>
            <person name="Kuo R."/>
            <person name="Ohm R.A."/>
            <person name="Bhattacharya S.S."/>
            <person name="Shirouzu T."/>
            <person name="Yoshinaga Y."/>
            <person name="Martin F.M."/>
            <person name="Grigoriev I.V."/>
            <person name="Hibbett D.S."/>
        </authorList>
    </citation>
    <scope>NUCLEOTIDE SEQUENCE [LARGE SCALE GENOMIC DNA]</scope>
    <source>
        <strain evidence="2 3">L-15889</strain>
    </source>
</reference>
<dbReference type="Proteomes" id="UP000076727">
    <property type="component" value="Unassembled WGS sequence"/>
</dbReference>
<accession>A0A165QGN7</accession>
<feature type="region of interest" description="Disordered" evidence="1">
    <location>
        <begin position="28"/>
        <end position="49"/>
    </location>
</feature>
<dbReference type="EMBL" id="KV429058">
    <property type="protein sequence ID" value="KZT69450.1"/>
    <property type="molecule type" value="Genomic_DNA"/>
</dbReference>
<organism evidence="2 3">
    <name type="scientific">Daedalea quercina L-15889</name>
    <dbReference type="NCBI Taxonomy" id="1314783"/>
    <lineage>
        <taxon>Eukaryota</taxon>
        <taxon>Fungi</taxon>
        <taxon>Dikarya</taxon>
        <taxon>Basidiomycota</taxon>
        <taxon>Agaricomycotina</taxon>
        <taxon>Agaricomycetes</taxon>
        <taxon>Polyporales</taxon>
        <taxon>Fomitopsis</taxon>
    </lineage>
</organism>
<proteinExistence type="predicted"/>
<evidence type="ECO:0000313" key="3">
    <source>
        <dbReference type="Proteomes" id="UP000076727"/>
    </source>
</evidence>
<name>A0A165QGN7_9APHY</name>
<keyword evidence="3" id="KW-1185">Reference proteome</keyword>